<dbReference type="EMBL" id="LLXL01000091">
    <property type="protein sequence ID" value="PKK78216.1"/>
    <property type="molecule type" value="Genomic_DNA"/>
</dbReference>
<dbReference type="VEuPathDB" id="FungiDB:RhiirFUN_015462"/>
<reference evidence="1 2" key="2">
    <citation type="submission" date="2017-10" db="EMBL/GenBank/DDBJ databases">
        <title>Extensive intraspecific genome diversity in a model arbuscular mycorrhizal fungus.</title>
        <authorList>
            <person name="Chen E.C.H."/>
            <person name="Morin E."/>
            <person name="Baudet D."/>
            <person name="Noel J."/>
            <person name="Ndikumana S."/>
            <person name="Charron P."/>
            <person name="St-Onge C."/>
            <person name="Giorgi J."/>
            <person name="Grigoriev I.V."/>
            <person name="Roux C."/>
            <person name="Martin F.M."/>
            <person name="Corradi N."/>
        </authorList>
    </citation>
    <scope>NUCLEOTIDE SEQUENCE [LARGE SCALE GENOMIC DNA]</scope>
    <source>
        <strain evidence="1 2">C2</strain>
    </source>
</reference>
<comment type="caution">
    <text evidence="1">The sequence shown here is derived from an EMBL/GenBank/DDBJ whole genome shotgun (WGS) entry which is preliminary data.</text>
</comment>
<accession>A0A2N1NWD0</accession>
<sequence>MAQRQISDSTIYSSNFYRHCVECSSSTLEVHYKLTAKKGIHETSCISKENVINPCGQDSGNRGDLLSICDKFHIFHLKEKNQELLFQGIASWQVWRNEGREKTGIHKCQESIEAESGDDEINIFKCQNQKKIDELLLGPVLRVGALEGSSWKENYLKTPCCFVYPDSKPKWTTNTSMFPVSNDNRFNSSGNNPSLFLEMLEDILNRYHIANFLDIKLLNLKSDNYLQKDNIRLYTMNIALCSFNHIIVIGETYCGLLFLDCYGRIFQWDAMADVLVFYGNIFEGVLGKSHGVLWGVSGDGNLDSPEECNFHPSDFKIKTLLSYLSENFDYYHTNKTKFHAKVAIKIGNNRTDAQVKFKLQVLITKFKEN</sequence>
<organism evidence="1 2">
    <name type="scientific">Rhizophagus irregularis</name>
    <dbReference type="NCBI Taxonomy" id="588596"/>
    <lineage>
        <taxon>Eukaryota</taxon>
        <taxon>Fungi</taxon>
        <taxon>Fungi incertae sedis</taxon>
        <taxon>Mucoromycota</taxon>
        <taxon>Glomeromycotina</taxon>
        <taxon>Glomeromycetes</taxon>
        <taxon>Glomerales</taxon>
        <taxon>Glomeraceae</taxon>
        <taxon>Rhizophagus</taxon>
    </lineage>
</organism>
<gene>
    <name evidence="1" type="ORF">RhiirC2_770436</name>
</gene>
<dbReference type="VEuPathDB" id="FungiDB:FUN_018995"/>
<dbReference type="AlphaFoldDB" id="A0A2N1NWD0"/>
<dbReference type="VEuPathDB" id="FungiDB:RhiirA1_388979"/>
<dbReference type="Proteomes" id="UP000233469">
    <property type="component" value="Unassembled WGS sequence"/>
</dbReference>
<name>A0A2N1NWD0_9GLOM</name>
<reference evidence="1 2" key="1">
    <citation type="submission" date="2016-04" db="EMBL/GenBank/DDBJ databases">
        <title>Genome analyses suggest a sexual origin of heterokaryosis in a supposedly ancient asexual fungus.</title>
        <authorList>
            <person name="Ropars J."/>
            <person name="Sedzielewska K."/>
            <person name="Noel J."/>
            <person name="Charron P."/>
            <person name="Farinelli L."/>
            <person name="Marton T."/>
            <person name="Kruger M."/>
            <person name="Pelin A."/>
            <person name="Brachmann A."/>
            <person name="Corradi N."/>
        </authorList>
    </citation>
    <scope>NUCLEOTIDE SEQUENCE [LARGE SCALE GENOMIC DNA]</scope>
    <source>
        <strain evidence="1 2">C2</strain>
    </source>
</reference>
<evidence type="ECO:0000313" key="2">
    <source>
        <dbReference type="Proteomes" id="UP000233469"/>
    </source>
</evidence>
<evidence type="ECO:0000313" key="1">
    <source>
        <dbReference type="EMBL" id="PKK78216.1"/>
    </source>
</evidence>
<protein>
    <submittedName>
        <fullName evidence="1">Uncharacterized protein</fullName>
    </submittedName>
</protein>
<proteinExistence type="predicted"/>